<feature type="domain" description="Major facilitator superfamily (MFS) profile" evidence="7">
    <location>
        <begin position="17"/>
        <end position="460"/>
    </location>
</feature>
<evidence type="ECO:0000313" key="8">
    <source>
        <dbReference type="EMBL" id="EME89449.1"/>
    </source>
</evidence>
<evidence type="ECO:0000256" key="1">
    <source>
        <dbReference type="ARBA" id="ARBA00004141"/>
    </source>
</evidence>
<dbReference type="EMBL" id="KB446555">
    <property type="protein sequence ID" value="EME89449.1"/>
    <property type="molecule type" value="Genomic_DNA"/>
</dbReference>
<feature type="transmembrane region" description="Helical" evidence="6">
    <location>
        <begin position="88"/>
        <end position="106"/>
    </location>
</feature>
<dbReference type="InterPro" id="IPR011701">
    <property type="entry name" value="MFS"/>
</dbReference>
<evidence type="ECO:0000256" key="6">
    <source>
        <dbReference type="SAM" id="Phobius"/>
    </source>
</evidence>
<feature type="transmembrane region" description="Helical" evidence="6">
    <location>
        <begin position="55"/>
        <end position="76"/>
    </location>
</feature>
<dbReference type="Gene3D" id="1.20.1250.20">
    <property type="entry name" value="MFS general substrate transporter like domains"/>
    <property type="match status" value="1"/>
</dbReference>
<dbReference type="GO" id="GO:0022857">
    <property type="term" value="F:transmembrane transporter activity"/>
    <property type="evidence" value="ECO:0007669"/>
    <property type="project" value="InterPro"/>
</dbReference>
<feature type="transmembrane region" description="Helical" evidence="6">
    <location>
        <begin position="12"/>
        <end position="35"/>
    </location>
</feature>
<protein>
    <recommendedName>
        <fullName evidence="7">Major facilitator superfamily (MFS) profile domain-containing protein</fullName>
    </recommendedName>
</protein>
<dbReference type="STRING" id="383855.N1Q999"/>
<dbReference type="VEuPathDB" id="FungiDB:MYCFIDRAFT_25340"/>
<dbReference type="Pfam" id="PF07690">
    <property type="entry name" value="MFS_1"/>
    <property type="match status" value="1"/>
</dbReference>
<feature type="transmembrane region" description="Helical" evidence="6">
    <location>
        <begin position="298"/>
        <end position="315"/>
    </location>
</feature>
<evidence type="ECO:0000313" key="9">
    <source>
        <dbReference type="Proteomes" id="UP000016932"/>
    </source>
</evidence>
<evidence type="ECO:0000259" key="7">
    <source>
        <dbReference type="PROSITE" id="PS50850"/>
    </source>
</evidence>
<dbReference type="CDD" id="cd17325">
    <property type="entry name" value="MFS_MdtG_SLC18_like"/>
    <property type="match status" value="1"/>
</dbReference>
<dbReference type="InterPro" id="IPR036259">
    <property type="entry name" value="MFS_trans_sf"/>
</dbReference>
<dbReference type="KEGG" id="pfj:MYCFIDRAFT_25340"/>
<keyword evidence="3 6" id="KW-0812">Transmembrane</keyword>
<dbReference type="OrthoDB" id="5086884at2759"/>
<evidence type="ECO:0000256" key="5">
    <source>
        <dbReference type="ARBA" id="ARBA00023136"/>
    </source>
</evidence>
<keyword evidence="9" id="KW-1185">Reference proteome</keyword>
<reference evidence="8 9" key="1">
    <citation type="journal article" date="2012" name="PLoS Pathog.">
        <title>Diverse lifestyles and strategies of plant pathogenesis encoded in the genomes of eighteen Dothideomycetes fungi.</title>
        <authorList>
            <person name="Ohm R.A."/>
            <person name="Feau N."/>
            <person name="Henrissat B."/>
            <person name="Schoch C.L."/>
            <person name="Horwitz B.A."/>
            <person name="Barry K.W."/>
            <person name="Condon B.J."/>
            <person name="Copeland A.C."/>
            <person name="Dhillon B."/>
            <person name="Glaser F."/>
            <person name="Hesse C.N."/>
            <person name="Kosti I."/>
            <person name="LaButti K."/>
            <person name="Lindquist E.A."/>
            <person name="Lucas S."/>
            <person name="Salamov A.A."/>
            <person name="Bradshaw R.E."/>
            <person name="Ciuffetti L."/>
            <person name="Hamelin R.C."/>
            <person name="Kema G.H.J."/>
            <person name="Lawrence C."/>
            <person name="Scott J.A."/>
            <person name="Spatafora J.W."/>
            <person name="Turgeon B.G."/>
            <person name="de Wit P.J.G.M."/>
            <person name="Zhong S."/>
            <person name="Goodwin S.B."/>
            <person name="Grigoriev I.V."/>
        </authorList>
    </citation>
    <scope>NUCLEOTIDE SEQUENCE [LARGE SCALE GENOMIC DNA]</scope>
    <source>
        <strain evidence="8 9">CIRAD86</strain>
    </source>
</reference>
<sequence length="465" mass="50476">MAIIERLRAFRSSLVFITLVISFSVYTDQFLYAAIVPVTPFALKEHGNISEHHTQFWTAILLAVFGIGCFLSSPPWAWYTDHSRNRQIPFIIGLLILLGATVMLWLAPTIHVQVAGRLLQGVASTVVWTTGLAVLVDTVGQEQVGEYAGYINIALNMGSLTAPLLGGIMFERRGYNAVFALILGVIGLDIVFRLIMKERSSSTASNHRPIDLENRRKGQASTVVDTQEIAEDTLSTASTIVSSSVNPKIPAMIRLLFSVRFIVALWGILVLAAVFSGFETVLPLHVNKIFGWDSEGSGLIFLPLSLPALLGPSIGKITDKYGGRWFVAGAFVALCPSLVLMRLVKDNTLSQKALLVILLVVVGLCLTIILEPLFAETALRSDQLRKQERDAGIARTGCSRGYYGQAYGYFNMAWSLGNTVGPLLSGLVIDAAGWEMAVLSLGLLCGVSAVPIVLWTGGYIFSKRG</sequence>
<dbReference type="PROSITE" id="PS50850">
    <property type="entry name" value="MFS"/>
    <property type="match status" value="1"/>
</dbReference>
<feature type="transmembrane region" description="Helical" evidence="6">
    <location>
        <begin position="441"/>
        <end position="461"/>
    </location>
</feature>
<evidence type="ECO:0000256" key="2">
    <source>
        <dbReference type="ARBA" id="ARBA00022448"/>
    </source>
</evidence>
<organism evidence="8 9">
    <name type="scientific">Pseudocercospora fijiensis (strain CIRAD86)</name>
    <name type="common">Black leaf streak disease fungus</name>
    <name type="synonym">Mycosphaerella fijiensis</name>
    <dbReference type="NCBI Taxonomy" id="383855"/>
    <lineage>
        <taxon>Eukaryota</taxon>
        <taxon>Fungi</taxon>
        <taxon>Dikarya</taxon>
        <taxon>Ascomycota</taxon>
        <taxon>Pezizomycotina</taxon>
        <taxon>Dothideomycetes</taxon>
        <taxon>Dothideomycetidae</taxon>
        <taxon>Mycosphaerellales</taxon>
        <taxon>Mycosphaerellaceae</taxon>
        <taxon>Pseudocercospora</taxon>
    </lineage>
</organism>
<dbReference type="HOGENOM" id="CLU_001265_51_3_1"/>
<name>N1Q999_PSEFD</name>
<dbReference type="Proteomes" id="UP000016932">
    <property type="component" value="Unassembled WGS sequence"/>
</dbReference>
<dbReference type="PANTHER" id="PTHR23506:SF23">
    <property type="entry name" value="GH10249P"/>
    <property type="match status" value="1"/>
</dbReference>
<keyword evidence="2" id="KW-0813">Transport</keyword>
<accession>N1Q999</accession>
<dbReference type="SUPFAM" id="SSF103473">
    <property type="entry name" value="MFS general substrate transporter"/>
    <property type="match status" value="1"/>
</dbReference>
<dbReference type="InterPro" id="IPR020846">
    <property type="entry name" value="MFS_dom"/>
</dbReference>
<keyword evidence="5 6" id="KW-0472">Membrane</keyword>
<dbReference type="RefSeq" id="XP_007919691.1">
    <property type="nucleotide sequence ID" value="XM_007921500.1"/>
</dbReference>
<feature type="transmembrane region" description="Helical" evidence="6">
    <location>
        <begin position="118"/>
        <end position="136"/>
    </location>
</feature>
<feature type="transmembrane region" description="Helical" evidence="6">
    <location>
        <begin position="176"/>
        <end position="196"/>
    </location>
</feature>
<dbReference type="PANTHER" id="PTHR23506">
    <property type="entry name" value="GH10249P"/>
    <property type="match status" value="1"/>
</dbReference>
<feature type="transmembrane region" description="Helical" evidence="6">
    <location>
        <begin position="148"/>
        <end position="170"/>
    </location>
</feature>
<keyword evidence="4 6" id="KW-1133">Transmembrane helix</keyword>
<feature type="transmembrane region" description="Helical" evidence="6">
    <location>
        <begin position="353"/>
        <end position="375"/>
    </location>
</feature>
<comment type="subcellular location">
    <subcellularLocation>
        <location evidence="1">Membrane</location>
        <topology evidence="1">Multi-pass membrane protein</topology>
    </subcellularLocation>
</comment>
<gene>
    <name evidence="8" type="ORF">MYCFIDRAFT_25340</name>
</gene>
<feature type="transmembrane region" description="Helical" evidence="6">
    <location>
        <begin position="409"/>
        <end position="429"/>
    </location>
</feature>
<dbReference type="InterPro" id="IPR050930">
    <property type="entry name" value="MFS_Vesicular_Transporter"/>
</dbReference>
<proteinExistence type="predicted"/>
<dbReference type="eggNOG" id="KOG3764">
    <property type="taxonomic scope" value="Eukaryota"/>
</dbReference>
<dbReference type="GeneID" id="19338426"/>
<feature type="transmembrane region" description="Helical" evidence="6">
    <location>
        <begin position="322"/>
        <end position="341"/>
    </location>
</feature>
<dbReference type="AlphaFoldDB" id="N1Q999"/>
<evidence type="ECO:0000256" key="4">
    <source>
        <dbReference type="ARBA" id="ARBA00022989"/>
    </source>
</evidence>
<evidence type="ECO:0000256" key="3">
    <source>
        <dbReference type="ARBA" id="ARBA00022692"/>
    </source>
</evidence>
<dbReference type="GO" id="GO:0016020">
    <property type="term" value="C:membrane"/>
    <property type="evidence" value="ECO:0007669"/>
    <property type="project" value="UniProtKB-SubCell"/>
</dbReference>
<feature type="transmembrane region" description="Helical" evidence="6">
    <location>
        <begin position="257"/>
        <end position="278"/>
    </location>
</feature>